<dbReference type="InterPro" id="IPR013221">
    <property type="entry name" value="Mur_ligase_cen"/>
</dbReference>
<evidence type="ECO:0000256" key="7">
    <source>
        <dbReference type="ARBA" id="ARBA00013023"/>
    </source>
</evidence>
<accession>L0GZH3</accession>
<keyword evidence="27" id="KW-1185">Reference proteome</keyword>
<dbReference type="PANTHER" id="PTHR11136">
    <property type="entry name" value="FOLYLPOLYGLUTAMATE SYNTHASE-RELATED"/>
    <property type="match status" value="1"/>
</dbReference>
<dbReference type="GO" id="GO:0046656">
    <property type="term" value="P:folic acid biosynthetic process"/>
    <property type="evidence" value="ECO:0007669"/>
    <property type="project" value="UniProtKB-KW"/>
</dbReference>
<comment type="function">
    <text evidence="2">Functions in two distinct reactions of the de novo folate biosynthetic pathway. Catalyzes the addition of a glutamate residue to dihydropteroate (7,8-dihydropteroate or H2Pte) to form dihydrofolate (7,8-dihydrofolate monoglutamate or H2Pte-Glu). Also catalyzes successive additions of L-glutamate to tetrahydrofolate or 10-formyltetrahydrofolate or 5,10-methylenetetrahydrofolate, leading to folylpolyglutamate derivatives.</text>
</comment>
<evidence type="ECO:0000256" key="21">
    <source>
        <dbReference type="ARBA" id="ARBA00049035"/>
    </source>
</evidence>
<evidence type="ECO:0000256" key="9">
    <source>
        <dbReference type="ARBA" id="ARBA00019357"/>
    </source>
</evidence>
<comment type="pathway">
    <text evidence="3">Cofactor biosynthesis; tetrahydrofolate biosynthesis; 7,8-dihydrofolate from 2-amino-4-hydroxy-6-hydroxymethyl-7,8-dihydropteridine diphosphate and 4-aminobenzoate: step 2/2.</text>
</comment>
<evidence type="ECO:0000256" key="10">
    <source>
        <dbReference type="ARBA" id="ARBA00022598"/>
    </source>
</evidence>
<evidence type="ECO:0000256" key="17">
    <source>
        <dbReference type="ARBA" id="ARBA00030592"/>
    </source>
</evidence>
<evidence type="ECO:0000256" key="13">
    <source>
        <dbReference type="ARBA" id="ARBA00022840"/>
    </source>
</evidence>
<dbReference type="EC" id="6.3.2.17" evidence="8"/>
<evidence type="ECO:0000256" key="2">
    <source>
        <dbReference type="ARBA" id="ARBA00002714"/>
    </source>
</evidence>
<dbReference type="GO" id="GO:0046872">
    <property type="term" value="F:metal ion binding"/>
    <property type="evidence" value="ECO:0007669"/>
    <property type="project" value="UniProtKB-KW"/>
</dbReference>
<keyword evidence="10 23" id="KW-0436">Ligase</keyword>
<dbReference type="GO" id="GO:0005737">
    <property type="term" value="C:cytoplasm"/>
    <property type="evidence" value="ECO:0007669"/>
    <property type="project" value="TreeGrafter"/>
</dbReference>
<dbReference type="Gene3D" id="3.40.1190.10">
    <property type="entry name" value="Mur-like, catalytic domain"/>
    <property type="match status" value="1"/>
</dbReference>
<keyword evidence="13 23" id="KW-0067">ATP-binding</keyword>
<dbReference type="Proteomes" id="UP000010816">
    <property type="component" value="Chromosome"/>
</dbReference>
<dbReference type="Pfam" id="PF02875">
    <property type="entry name" value="Mur_ligase_C"/>
    <property type="match status" value="1"/>
</dbReference>
<evidence type="ECO:0000256" key="8">
    <source>
        <dbReference type="ARBA" id="ARBA00013025"/>
    </source>
</evidence>
<comment type="catalytic activity">
    <reaction evidence="22">
        <text>7,8-dihydropteroate + L-glutamate + ATP = 7,8-dihydrofolate + ADP + phosphate + H(+)</text>
        <dbReference type="Rhea" id="RHEA:23584"/>
        <dbReference type="ChEBI" id="CHEBI:15378"/>
        <dbReference type="ChEBI" id="CHEBI:17839"/>
        <dbReference type="ChEBI" id="CHEBI:29985"/>
        <dbReference type="ChEBI" id="CHEBI:30616"/>
        <dbReference type="ChEBI" id="CHEBI:43474"/>
        <dbReference type="ChEBI" id="CHEBI:57451"/>
        <dbReference type="ChEBI" id="CHEBI:456216"/>
        <dbReference type="EC" id="6.3.2.12"/>
    </reaction>
</comment>
<dbReference type="InterPro" id="IPR036615">
    <property type="entry name" value="Mur_ligase_C_dom_sf"/>
</dbReference>
<evidence type="ECO:0000256" key="12">
    <source>
        <dbReference type="ARBA" id="ARBA00022741"/>
    </source>
</evidence>
<dbReference type="STRING" id="765912.Thimo_2646"/>
<dbReference type="RefSeq" id="WP_015281498.1">
    <property type="nucleotide sequence ID" value="NC_019940.1"/>
</dbReference>
<evidence type="ECO:0000256" key="14">
    <source>
        <dbReference type="ARBA" id="ARBA00022842"/>
    </source>
</evidence>
<organism evidence="26 27">
    <name type="scientific">Thioflavicoccus mobilis 8321</name>
    <dbReference type="NCBI Taxonomy" id="765912"/>
    <lineage>
        <taxon>Bacteria</taxon>
        <taxon>Pseudomonadati</taxon>
        <taxon>Pseudomonadota</taxon>
        <taxon>Gammaproteobacteria</taxon>
        <taxon>Chromatiales</taxon>
        <taxon>Chromatiaceae</taxon>
        <taxon>Thioflavicoccus</taxon>
    </lineage>
</organism>
<dbReference type="SUPFAM" id="SSF53244">
    <property type="entry name" value="MurD-like peptide ligases, peptide-binding domain"/>
    <property type="match status" value="1"/>
</dbReference>
<dbReference type="AlphaFoldDB" id="L0GZH3"/>
<dbReference type="HOGENOM" id="CLU_015869_1_0_6"/>
<feature type="domain" description="Mur ligase C-terminal" evidence="24">
    <location>
        <begin position="300"/>
        <end position="422"/>
    </location>
</feature>
<comment type="subunit">
    <text evidence="6">Monomer.</text>
</comment>
<keyword evidence="14" id="KW-0460">Magnesium</keyword>
<dbReference type="EMBL" id="CP003051">
    <property type="protein sequence ID" value="AGA91366.1"/>
    <property type="molecule type" value="Genomic_DNA"/>
</dbReference>
<dbReference type="InterPro" id="IPR004101">
    <property type="entry name" value="Mur_ligase_C"/>
</dbReference>
<comment type="catalytic activity">
    <reaction evidence="21">
        <text>(6R)-5,10-methylenetetrahydrofolyl-(gamma-L-Glu)(n) + L-glutamate + ATP = (6R)-5,10-methylenetetrahydrofolyl-(gamma-L-Glu)(n+1) + ADP + phosphate + H(+)</text>
        <dbReference type="Rhea" id="RHEA:51912"/>
        <dbReference type="Rhea" id="RHEA-COMP:13257"/>
        <dbReference type="Rhea" id="RHEA-COMP:13258"/>
        <dbReference type="ChEBI" id="CHEBI:15378"/>
        <dbReference type="ChEBI" id="CHEBI:29985"/>
        <dbReference type="ChEBI" id="CHEBI:30616"/>
        <dbReference type="ChEBI" id="CHEBI:43474"/>
        <dbReference type="ChEBI" id="CHEBI:136572"/>
        <dbReference type="ChEBI" id="CHEBI:456216"/>
        <dbReference type="EC" id="6.3.2.17"/>
    </reaction>
</comment>
<keyword evidence="15" id="KW-0289">Folate biosynthesis</keyword>
<dbReference type="GO" id="GO:0008841">
    <property type="term" value="F:dihydrofolate synthase activity"/>
    <property type="evidence" value="ECO:0007669"/>
    <property type="project" value="UniProtKB-EC"/>
</dbReference>
<evidence type="ECO:0000256" key="6">
    <source>
        <dbReference type="ARBA" id="ARBA00011245"/>
    </source>
</evidence>
<name>L0GZH3_9GAMM</name>
<evidence type="ECO:0000256" key="5">
    <source>
        <dbReference type="ARBA" id="ARBA00008276"/>
    </source>
</evidence>
<evidence type="ECO:0000313" key="27">
    <source>
        <dbReference type="Proteomes" id="UP000010816"/>
    </source>
</evidence>
<keyword evidence="11" id="KW-0479">Metal-binding</keyword>
<dbReference type="PATRIC" id="fig|765912.4.peg.2595"/>
<proteinExistence type="inferred from homology"/>
<sequence>MSADPPQEGRPPRFASVSDWLAWQQTLNPRAIELGLDRVVAVWARLGPARLPCPLITVGGTNGKGSCVAFLEAIYHAAGYRTCVYTSPHLLRYNERIRIDGVEIDDAALCAAFARVDQARGDIPLTYFEFGTLAALDLFVRAGPDLVILEVGLGGRLDAVNLLDADVAIVTSIGRDHTAWLGEDLGAIALEKAGIFRADRPAVIAQRSPPPALRARAEALGSQVLQLGREFDGAAGEGSEVWSWRGPDRHRLNLPTPVLRGAFQRDNAAAALMAARCLGARLPVAAAALRQGLQRARLAGRFQVLPGSPTWILDVAHNADAAAALAGNLAALPRTGRCHAVLAVLADKEPAALAGPLRPFIDAWHLTSTDDPRALPAADLAAALADVTAGAEAHTYKGIEDAFEGVAQAAAGPDTILVVGSFTTVEAALRRLAATGVAEARLSH</sequence>
<dbReference type="OrthoDB" id="9809356at2"/>
<evidence type="ECO:0000256" key="19">
    <source>
        <dbReference type="ARBA" id="ARBA00047493"/>
    </source>
</evidence>
<keyword evidence="12 23" id="KW-0547">Nucleotide-binding</keyword>
<dbReference type="InterPro" id="IPR001645">
    <property type="entry name" value="Folylpolyglutamate_synth"/>
</dbReference>
<dbReference type="InterPro" id="IPR036565">
    <property type="entry name" value="Mur-like_cat_sf"/>
</dbReference>
<evidence type="ECO:0000259" key="25">
    <source>
        <dbReference type="Pfam" id="PF08245"/>
    </source>
</evidence>
<evidence type="ECO:0000256" key="4">
    <source>
        <dbReference type="ARBA" id="ARBA00005150"/>
    </source>
</evidence>
<evidence type="ECO:0000256" key="22">
    <source>
        <dbReference type="ARBA" id="ARBA00049161"/>
    </source>
</evidence>
<evidence type="ECO:0000256" key="1">
    <source>
        <dbReference type="ARBA" id="ARBA00001946"/>
    </source>
</evidence>
<evidence type="ECO:0000313" key="26">
    <source>
        <dbReference type="EMBL" id="AGA91366.1"/>
    </source>
</evidence>
<dbReference type="PANTHER" id="PTHR11136:SF0">
    <property type="entry name" value="DIHYDROFOLATE SYNTHETASE-RELATED"/>
    <property type="match status" value="1"/>
</dbReference>
<comment type="cofactor">
    <cofactor evidence="1">
        <name>Mg(2+)</name>
        <dbReference type="ChEBI" id="CHEBI:18420"/>
    </cofactor>
</comment>
<dbReference type="NCBIfam" id="NF008101">
    <property type="entry name" value="PRK10846.1"/>
    <property type="match status" value="1"/>
</dbReference>
<dbReference type="EC" id="6.3.2.12" evidence="7"/>
<evidence type="ECO:0000256" key="16">
    <source>
        <dbReference type="ARBA" id="ARBA00030048"/>
    </source>
</evidence>
<dbReference type="Gene3D" id="3.90.190.20">
    <property type="entry name" value="Mur ligase, C-terminal domain"/>
    <property type="match status" value="1"/>
</dbReference>
<comment type="catalytic activity">
    <reaction evidence="20">
        <text>10-formyltetrahydrofolyl-(gamma-L-Glu)(n) + L-glutamate + ATP = 10-formyltetrahydrofolyl-(gamma-L-Glu)(n+1) + ADP + phosphate + H(+)</text>
        <dbReference type="Rhea" id="RHEA:51904"/>
        <dbReference type="Rhea" id="RHEA-COMP:13088"/>
        <dbReference type="Rhea" id="RHEA-COMP:14300"/>
        <dbReference type="ChEBI" id="CHEBI:15378"/>
        <dbReference type="ChEBI" id="CHEBI:29985"/>
        <dbReference type="ChEBI" id="CHEBI:30616"/>
        <dbReference type="ChEBI" id="CHEBI:43474"/>
        <dbReference type="ChEBI" id="CHEBI:134413"/>
        <dbReference type="ChEBI" id="CHEBI:456216"/>
        <dbReference type="EC" id="6.3.2.17"/>
    </reaction>
</comment>
<feature type="domain" description="Mur ligase central" evidence="25">
    <location>
        <begin position="58"/>
        <end position="274"/>
    </location>
</feature>
<evidence type="ECO:0000259" key="24">
    <source>
        <dbReference type="Pfam" id="PF02875"/>
    </source>
</evidence>
<dbReference type="Pfam" id="PF08245">
    <property type="entry name" value="Mur_ligase_M"/>
    <property type="match status" value="1"/>
</dbReference>
<dbReference type="SUPFAM" id="SSF53623">
    <property type="entry name" value="MurD-like peptide ligases, catalytic domain"/>
    <property type="match status" value="1"/>
</dbReference>
<dbReference type="PIRSF" id="PIRSF001563">
    <property type="entry name" value="Folylpolyglu_synth"/>
    <property type="match status" value="1"/>
</dbReference>
<gene>
    <name evidence="26" type="ORF">Thimo_2646</name>
</gene>
<evidence type="ECO:0000256" key="18">
    <source>
        <dbReference type="ARBA" id="ARBA00032510"/>
    </source>
</evidence>
<dbReference type="FunFam" id="3.40.1190.10:FF:000004">
    <property type="entry name" value="Dihydrofolate synthase/folylpolyglutamate synthase"/>
    <property type="match status" value="1"/>
</dbReference>
<dbReference type="GO" id="GO:0005524">
    <property type="term" value="F:ATP binding"/>
    <property type="evidence" value="ECO:0007669"/>
    <property type="project" value="UniProtKB-KW"/>
</dbReference>
<dbReference type="GO" id="GO:0004326">
    <property type="term" value="F:tetrahydrofolylpolyglutamate synthase activity"/>
    <property type="evidence" value="ECO:0007669"/>
    <property type="project" value="UniProtKB-EC"/>
</dbReference>
<reference evidence="26 27" key="1">
    <citation type="submission" date="2011-09" db="EMBL/GenBank/DDBJ databases">
        <title>Complete sequence of chromosome of Thioflavicoccus mobilis 8321.</title>
        <authorList>
            <consortium name="US DOE Joint Genome Institute"/>
            <person name="Lucas S."/>
            <person name="Han J."/>
            <person name="Lapidus A."/>
            <person name="Cheng J.-F."/>
            <person name="Goodwin L."/>
            <person name="Pitluck S."/>
            <person name="Peters L."/>
            <person name="Ovchinnikova G."/>
            <person name="Lu M."/>
            <person name="Detter J.C."/>
            <person name="Han C."/>
            <person name="Tapia R."/>
            <person name="Land M."/>
            <person name="Hauser L."/>
            <person name="Kyrpides N."/>
            <person name="Ivanova N."/>
            <person name="Pagani I."/>
            <person name="Vogl K."/>
            <person name="Liu Z."/>
            <person name="Imhoff J."/>
            <person name="Thiel V."/>
            <person name="Frigaard N.-U."/>
            <person name="Bryant D."/>
            <person name="Woyke T."/>
        </authorList>
    </citation>
    <scope>NUCLEOTIDE SEQUENCE [LARGE SCALE GENOMIC DNA]</scope>
    <source>
        <strain evidence="26 27">8321</strain>
    </source>
</reference>
<comment type="catalytic activity">
    <reaction evidence="19">
        <text>(6S)-5,6,7,8-tetrahydrofolyl-(gamma-L-Glu)(n) + L-glutamate + ATP = (6S)-5,6,7,8-tetrahydrofolyl-(gamma-L-Glu)(n+1) + ADP + phosphate + H(+)</text>
        <dbReference type="Rhea" id="RHEA:10580"/>
        <dbReference type="Rhea" id="RHEA-COMP:14738"/>
        <dbReference type="Rhea" id="RHEA-COMP:14740"/>
        <dbReference type="ChEBI" id="CHEBI:15378"/>
        <dbReference type="ChEBI" id="CHEBI:29985"/>
        <dbReference type="ChEBI" id="CHEBI:30616"/>
        <dbReference type="ChEBI" id="CHEBI:43474"/>
        <dbReference type="ChEBI" id="CHEBI:141005"/>
        <dbReference type="ChEBI" id="CHEBI:456216"/>
        <dbReference type="EC" id="6.3.2.17"/>
    </reaction>
</comment>
<evidence type="ECO:0000256" key="23">
    <source>
        <dbReference type="PIRNR" id="PIRNR001563"/>
    </source>
</evidence>
<comment type="pathway">
    <text evidence="4">Cofactor biosynthesis; tetrahydrofolylpolyglutamate biosynthesis.</text>
</comment>
<evidence type="ECO:0000256" key="20">
    <source>
        <dbReference type="ARBA" id="ARBA00047808"/>
    </source>
</evidence>
<dbReference type="eggNOG" id="COG0285">
    <property type="taxonomic scope" value="Bacteria"/>
</dbReference>
<comment type="similarity">
    <text evidence="5 23">Belongs to the folylpolyglutamate synthase family.</text>
</comment>
<dbReference type="UniPathway" id="UPA00077">
    <property type="reaction ID" value="UER00157"/>
</dbReference>
<dbReference type="NCBIfam" id="TIGR01499">
    <property type="entry name" value="folC"/>
    <property type="match status" value="1"/>
</dbReference>
<dbReference type="GO" id="GO:0046654">
    <property type="term" value="P:tetrahydrofolate biosynthetic process"/>
    <property type="evidence" value="ECO:0007669"/>
    <property type="project" value="UniProtKB-UniPathway"/>
</dbReference>
<evidence type="ECO:0000256" key="11">
    <source>
        <dbReference type="ARBA" id="ARBA00022723"/>
    </source>
</evidence>
<evidence type="ECO:0000256" key="15">
    <source>
        <dbReference type="ARBA" id="ARBA00022909"/>
    </source>
</evidence>
<dbReference type="KEGG" id="tmb:Thimo_2646"/>
<protein>
    <recommendedName>
        <fullName evidence="9">Dihydrofolate synthase/folylpolyglutamate synthase</fullName>
        <ecNumber evidence="7">6.3.2.12</ecNumber>
        <ecNumber evidence="8">6.3.2.17</ecNumber>
    </recommendedName>
    <alternativeName>
        <fullName evidence="18">Folylpoly-gamma-glutamate synthetase-dihydrofolate synthetase</fullName>
    </alternativeName>
    <alternativeName>
        <fullName evidence="16">Folylpolyglutamate synthetase</fullName>
    </alternativeName>
    <alternativeName>
        <fullName evidence="17">Tetrahydrofolylpolyglutamate synthase</fullName>
    </alternativeName>
</protein>
<evidence type="ECO:0000256" key="3">
    <source>
        <dbReference type="ARBA" id="ARBA00004799"/>
    </source>
</evidence>